<keyword evidence="3" id="KW-0414">Isoprene biosynthesis</keyword>
<dbReference type="Pfam" id="PF01128">
    <property type="entry name" value="IspD"/>
    <property type="match status" value="1"/>
</dbReference>
<evidence type="ECO:0000256" key="3">
    <source>
        <dbReference type="ARBA" id="ARBA00023229"/>
    </source>
</evidence>
<dbReference type="InterPro" id="IPR029044">
    <property type="entry name" value="Nucleotide-diphossugar_trans"/>
</dbReference>
<dbReference type="GO" id="GO:0050518">
    <property type="term" value="F:2-C-methyl-D-erythritol 4-phosphate cytidylyltransferase activity"/>
    <property type="evidence" value="ECO:0007669"/>
    <property type="project" value="TreeGrafter"/>
</dbReference>
<dbReference type="AlphaFoldDB" id="A0A4U3KGG2"/>
<keyword evidence="1 4" id="KW-0808">Transferase</keyword>
<dbReference type="Proteomes" id="UP000305511">
    <property type="component" value="Unassembled WGS sequence"/>
</dbReference>
<dbReference type="RefSeq" id="WP_170965625.1">
    <property type="nucleotide sequence ID" value="NZ_SIYF01000659.1"/>
</dbReference>
<evidence type="ECO:0000313" key="5">
    <source>
        <dbReference type="Proteomes" id="UP000305511"/>
    </source>
</evidence>
<dbReference type="SUPFAM" id="SSF53448">
    <property type="entry name" value="Nucleotide-diphospho-sugar transferases"/>
    <property type="match status" value="1"/>
</dbReference>
<gene>
    <name evidence="4" type="ORF">EY666_18660</name>
</gene>
<proteinExistence type="predicted"/>
<feature type="non-terminal residue" evidence="4">
    <location>
        <position position="1"/>
    </location>
</feature>
<name>A0A4U3KGG2_ENTFL</name>
<keyword evidence="2 4" id="KW-0548">Nucleotidyltransferase</keyword>
<dbReference type="GO" id="GO:0008299">
    <property type="term" value="P:isoprenoid biosynthetic process"/>
    <property type="evidence" value="ECO:0007669"/>
    <property type="project" value="UniProtKB-KW"/>
</dbReference>
<accession>A0A4U3KGG2</accession>
<dbReference type="PANTHER" id="PTHR32125:SF4">
    <property type="entry name" value="2-C-METHYL-D-ERYTHRITOL 4-PHOSPHATE CYTIDYLYLTRANSFERASE, CHLOROPLASTIC"/>
    <property type="match status" value="1"/>
</dbReference>
<dbReference type="InterPro" id="IPR034683">
    <property type="entry name" value="IspD/TarI"/>
</dbReference>
<evidence type="ECO:0000313" key="4">
    <source>
        <dbReference type="EMBL" id="TKK60810.1"/>
    </source>
</evidence>
<evidence type="ECO:0000256" key="1">
    <source>
        <dbReference type="ARBA" id="ARBA00022679"/>
    </source>
</evidence>
<evidence type="ECO:0000256" key="2">
    <source>
        <dbReference type="ARBA" id="ARBA00022695"/>
    </source>
</evidence>
<dbReference type="Gene3D" id="3.90.550.10">
    <property type="entry name" value="Spore Coat Polysaccharide Biosynthesis Protein SpsA, Chain A"/>
    <property type="match status" value="1"/>
</dbReference>
<dbReference type="EMBL" id="SIYF01000659">
    <property type="protein sequence ID" value="TKK60810.1"/>
    <property type="molecule type" value="Genomic_DNA"/>
</dbReference>
<dbReference type="InterPro" id="IPR050088">
    <property type="entry name" value="IspD/TarI_cytidylyltransf_bact"/>
</dbReference>
<dbReference type="PANTHER" id="PTHR32125">
    <property type="entry name" value="2-C-METHYL-D-ERYTHRITOL 4-PHOSPHATE CYTIDYLYLTRANSFERASE, CHLOROPLASTIC"/>
    <property type="match status" value="1"/>
</dbReference>
<comment type="caution">
    <text evidence="4">The sequence shown here is derived from an EMBL/GenBank/DDBJ whole genome shotgun (WGS) entry which is preliminary data.</text>
</comment>
<protein>
    <submittedName>
        <fullName evidence="4">2-C-methyl-D-erythritol 4-phosphate cytidylyltransferase</fullName>
    </submittedName>
</protein>
<reference evidence="4 5" key="1">
    <citation type="submission" date="2019-02" db="EMBL/GenBank/DDBJ databases">
        <title>Bacteria dissemination in different level of health care in South Africa: the effectiveness of infections prevention and control.</title>
        <authorList>
            <person name="Shobo C."/>
            <person name="Amoako D.G."/>
            <person name="Allam M."/>
            <person name="Ismail A."/>
            <person name="Bester L.A."/>
            <person name="Essack S.Y."/>
        </authorList>
    </citation>
    <scope>NUCLEOTIDE SEQUENCE [LARGE SCALE GENOMIC DNA]</scope>
    <source>
        <strain evidence="4 5">2SIL2</strain>
    </source>
</reference>
<sequence>KSINKGVMFLTEHSIPDITVFIHDGFRPIVDELVLSDVIFTCKEYGNAVTSWPYNEQIFVKETEETTRQYINRETLRRVSTPQAYKFEKLTWAYEKAFRENIGISESSYTNTMMVDLGETLYFAAGSDKNIKLTTSDDLELFKAYLKMKD</sequence>
<organism evidence="4 5">
    <name type="scientific">Enterococcus faecalis</name>
    <name type="common">Streptococcus faecalis</name>
    <dbReference type="NCBI Taxonomy" id="1351"/>
    <lineage>
        <taxon>Bacteria</taxon>
        <taxon>Bacillati</taxon>
        <taxon>Bacillota</taxon>
        <taxon>Bacilli</taxon>
        <taxon>Lactobacillales</taxon>
        <taxon>Enterococcaceae</taxon>
        <taxon>Enterococcus</taxon>
    </lineage>
</organism>